<reference evidence="2 3" key="1">
    <citation type="journal article" date="2016" name="Nat. Commun.">
        <title>Thousands of microbial genomes shed light on interconnected biogeochemical processes in an aquifer system.</title>
        <authorList>
            <person name="Anantharaman K."/>
            <person name="Brown C.T."/>
            <person name="Hug L.A."/>
            <person name="Sharon I."/>
            <person name="Castelle C.J."/>
            <person name="Probst A.J."/>
            <person name="Thomas B.C."/>
            <person name="Singh A."/>
            <person name="Wilkins M.J."/>
            <person name="Karaoz U."/>
            <person name="Brodie E.L."/>
            <person name="Williams K.H."/>
            <person name="Hubbard S.S."/>
            <person name="Banfield J.F."/>
        </authorList>
    </citation>
    <scope>NUCLEOTIDE SEQUENCE [LARGE SCALE GENOMIC DNA]</scope>
</reference>
<proteinExistence type="predicted"/>
<feature type="region of interest" description="Disordered" evidence="1">
    <location>
        <begin position="1"/>
        <end position="23"/>
    </location>
</feature>
<sequence>MEVAKPGGLGMRGDVAGAARSSRGVIRQLERRLTPEEAEMVRQRLGNLRPGMPGYKQARDRVCRQMRATPRQVAMCVANAKRRGSAMRPGKKARSRPADAAEKRR</sequence>
<organism evidence="2 3">
    <name type="scientific">Candidatus Sungbacteria bacterium RIFCSPLOWO2_01_FULL_60_25</name>
    <dbReference type="NCBI Taxonomy" id="1802281"/>
    <lineage>
        <taxon>Bacteria</taxon>
        <taxon>Candidatus Sungiibacteriota</taxon>
    </lineage>
</organism>
<accession>A0A1G2LDN6</accession>
<dbReference type="AlphaFoldDB" id="A0A1G2LDN6"/>
<feature type="region of interest" description="Disordered" evidence="1">
    <location>
        <begin position="78"/>
        <end position="105"/>
    </location>
</feature>
<name>A0A1G2LDN6_9BACT</name>
<dbReference type="Proteomes" id="UP000178977">
    <property type="component" value="Unassembled WGS sequence"/>
</dbReference>
<feature type="compositionally biased region" description="Basic residues" evidence="1">
    <location>
        <begin position="80"/>
        <end position="95"/>
    </location>
</feature>
<evidence type="ECO:0000313" key="2">
    <source>
        <dbReference type="EMBL" id="OHA09710.1"/>
    </source>
</evidence>
<protein>
    <submittedName>
        <fullName evidence="2">Uncharacterized protein</fullName>
    </submittedName>
</protein>
<evidence type="ECO:0000256" key="1">
    <source>
        <dbReference type="SAM" id="MobiDB-lite"/>
    </source>
</evidence>
<evidence type="ECO:0000313" key="3">
    <source>
        <dbReference type="Proteomes" id="UP000178977"/>
    </source>
</evidence>
<gene>
    <name evidence="2" type="ORF">A3A44_01350</name>
</gene>
<comment type="caution">
    <text evidence="2">The sequence shown here is derived from an EMBL/GenBank/DDBJ whole genome shotgun (WGS) entry which is preliminary data.</text>
</comment>
<dbReference type="STRING" id="1802281.A3A44_01350"/>
<feature type="compositionally biased region" description="Basic and acidic residues" evidence="1">
    <location>
        <begin position="96"/>
        <end position="105"/>
    </location>
</feature>
<dbReference type="EMBL" id="MHQT01000015">
    <property type="protein sequence ID" value="OHA09710.1"/>
    <property type="molecule type" value="Genomic_DNA"/>
</dbReference>